<evidence type="ECO:0000256" key="12">
    <source>
        <dbReference type="SAM" id="Phobius"/>
    </source>
</evidence>
<keyword evidence="9" id="KW-0325">Glycoprotein</keyword>
<dbReference type="PANTHER" id="PTHR25466">
    <property type="entry name" value="T-LYMPHOCYTE ACTIVATION ANTIGEN"/>
    <property type="match status" value="1"/>
</dbReference>
<evidence type="ECO:0000256" key="5">
    <source>
        <dbReference type="ARBA" id="ARBA00022989"/>
    </source>
</evidence>
<evidence type="ECO:0000256" key="9">
    <source>
        <dbReference type="ARBA" id="ARBA00023180"/>
    </source>
</evidence>
<evidence type="ECO:0000256" key="1">
    <source>
        <dbReference type="ARBA" id="ARBA00004251"/>
    </source>
</evidence>
<dbReference type="Gene3D" id="2.60.40.10">
    <property type="entry name" value="Immunoglobulins"/>
    <property type="match status" value="1"/>
</dbReference>
<feature type="signal peptide" evidence="13">
    <location>
        <begin position="1"/>
        <end position="22"/>
    </location>
</feature>
<dbReference type="InterPro" id="IPR007110">
    <property type="entry name" value="Ig-like_dom"/>
</dbReference>
<keyword evidence="8" id="KW-0675">Receptor</keyword>
<dbReference type="EMBL" id="JAHRIP010049460">
    <property type="protein sequence ID" value="MEQ2300402.1"/>
    <property type="molecule type" value="Genomic_DNA"/>
</dbReference>
<dbReference type="PANTHER" id="PTHR25466:SF9">
    <property type="entry name" value="FIBRONECTIN TYPE-III DOMAIN-CONTAINING PROTEIN"/>
    <property type="match status" value="1"/>
</dbReference>
<evidence type="ECO:0000256" key="10">
    <source>
        <dbReference type="ARBA" id="ARBA00023319"/>
    </source>
</evidence>
<comment type="caution">
    <text evidence="15">The sequence shown here is derived from an EMBL/GenBank/DDBJ whole genome shotgun (WGS) entry which is preliminary data.</text>
</comment>
<dbReference type="SUPFAM" id="SSF48726">
    <property type="entry name" value="Immunoglobulin"/>
    <property type="match status" value="2"/>
</dbReference>
<evidence type="ECO:0000256" key="2">
    <source>
        <dbReference type="ARBA" id="ARBA00022475"/>
    </source>
</evidence>
<feature type="region of interest" description="Disordered" evidence="11">
    <location>
        <begin position="213"/>
        <end position="235"/>
    </location>
</feature>
<dbReference type="PROSITE" id="PS50835">
    <property type="entry name" value="IG_LIKE"/>
    <property type="match status" value="1"/>
</dbReference>
<evidence type="ECO:0000256" key="8">
    <source>
        <dbReference type="ARBA" id="ARBA00023170"/>
    </source>
</evidence>
<keyword evidence="6 12" id="KW-0472">Membrane</keyword>
<dbReference type="InterPro" id="IPR051713">
    <property type="entry name" value="T-cell_Activation_Regulation"/>
</dbReference>
<evidence type="ECO:0000256" key="11">
    <source>
        <dbReference type="SAM" id="MobiDB-lite"/>
    </source>
</evidence>
<keyword evidence="16" id="KW-1185">Reference proteome</keyword>
<evidence type="ECO:0000256" key="3">
    <source>
        <dbReference type="ARBA" id="ARBA00022692"/>
    </source>
</evidence>
<protein>
    <recommendedName>
        <fullName evidence="14">Ig-like domain-containing protein</fullName>
    </recommendedName>
</protein>
<evidence type="ECO:0000256" key="7">
    <source>
        <dbReference type="ARBA" id="ARBA00023157"/>
    </source>
</evidence>
<gene>
    <name evidence="15" type="ORF">AMECASPLE_025051</name>
</gene>
<evidence type="ECO:0000313" key="16">
    <source>
        <dbReference type="Proteomes" id="UP001469553"/>
    </source>
</evidence>
<evidence type="ECO:0000256" key="13">
    <source>
        <dbReference type="SAM" id="SignalP"/>
    </source>
</evidence>
<reference evidence="15 16" key="1">
    <citation type="submission" date="2021-06" db="EMBL/GenBank/DDBJ databases">
        <authorList>
            <person name="Palmer J.M."/>
        </authorList>
    </citation>
    <scope>NUCLEOTIDE SEQUENCE [LARGE SCALE GENOMIC DNA]</scope>
    <source>
        <strain evidence="15 16">AS_MEX2019</strain>
        <tissue evidence="15">Muscle</tissue>
    </source>
</reference>
<comment type="subcellular location">
    <subcellularLocation>
        <location evidence="1">Cell membrane</location>
        <topology evidence="1">Single-pass type I membrane protein</topology>
    </subcellularLocation>
</comment>
<feature type="transmembrane region" description="Helical" evidence="12">
    <location>
        <begin position="183"/>
        <end position="205"/>
    </location>
</feature>
<keyword evidence="7" id="KW-1015">Disulfide bond</keyword>
<organism evidence="15 16">
    <name type="scientific">Ameca splendens</name>
    <dbReference type="NCBI Taxonomy" id="208324"/>
    <lineage>
        <taxon>Eukaryota</taxon>
        <taxon>Metazoa</taxon>
        <taxon>Chordata</taxon>
        <taxon>Craniata</taxon>
        <taxon>Vertebrata</taxon>
        <taxon>Euteleostomi</taxon>
        <taxon>Actinopterygii</taxon>
        <taxon>Neopterygii</taxon>
        <taxon>Teleostei</taxon>
        <taxon>Neoteleostei</taxon>
        <taxon>Acanthomorphata</taxon>
        <taxon>Ovalentaria</taxon>
        <taxon>Atherinomorphae</taxon>
        <taxon>Cyprinodontiformes</taxon>
        <taxon>Goodeidae</taxon>
        <taxon>Ameca</taxon>
    </lineage>
</organism>
<accession>A0ABV0Z2J6</accession>
<sequence length="235" mass="26434">MASFKWIKMSLLLTLMLQSTDRLNVTADGSLVLHNVTVDDAGQYTCQQTISGQLHHFVAYLSIINMFEQKNSDTVTLFCSVLKYDRYLHEAEWLYEGKEEKPSDMEISPRTHSATVTFSTSHLHQKLDIHQLLTCKVTNSHTNVVHQFPFSPQLSGEIIATTTKAVEKATNSSVPTSSSQTSLSWWFIIIPLCLAALLITVLVIIRRRQTKENKSQVENSKKLSVRASRGQPTAP</sequence>
<keyword evidence="2" id="KW-1003">Cell membrane</keyword>
<keyword evidence="4 13" id="KW-0732">Signal</keyword>
<evidence type="ECO:0000256" key="6">
    <source>
        <dbReference type="ARBA" id="ARBA00023136"/>
    </source>
</evidence>
<feature type="domain" description="Ig-like" evidence="14">
    <location>
        <begin position="1"/>
        <end position="47"/>
    </location>
</feature>
<evidence type="ECO:0000259" key="14">
    <source>
        <dbReference type="PROSITE" id="PS50835"/>
    </source>
</evidence>
<dbReference type="InterPro" id="IPR036179">
    <property type="entry name" value="Ig-like_dom_sf"/>
</dbReference>
<name>A0ABV0Z2J6_9TELE</name>
<feature type="chain" id="PRO_5047536460" description="Ig-like domain-containing protein" evidence="13">
    <location>
        <begin position="23"/>
        <end position="235"/>
    </location>
</feature>
<dbReference type="Proteomes" id="UP001469553">
    <property type="component" value="Unassembled WGS sequence"/>
</dbReference>
<keyword evidence="10" id="KW-0393">Immunoglobulin domain</keyword>
<keyword evidence="3 12" id="KW-0812">Transmembrane</keyword>
<keyword evidence="5 12" id="KW-1133">Transmembrane helix</keyword>
<evidence type="ECO:0000313" key="15">
    <source>
        <dbReference type="EMBL" id="MEQ2300402.1"/>
    </source>
</evidence>
<evidence type="ECO:0000256" key="4">
    <source>
        <dbReference type="ARBA" id="ARBA00022729"/>
    </source>
</evidence>
<proteinExistence type="predicted"/>
<dbReference type="InterPro" id="IPR013783">
    <property type="entry name" value="Ig-like_fold"/>
</dbReference>